<dbReference type="InterPro" id="IPR032675">
    <property type="entry name" value="LRR_dom_sf"/>
</dbReference>
<evidence type="ECO:0000256" key="3">
    <source>
        <dbReference type="ARBA" id="ARBA00022692"/>
    </source>
</evidence>
<evidence type="ECO:0000256" key="2">
    <source>
        <dbReference type="ARBA" id="ARBA00022614"/>
    </source>
</evidence>
<dbReference type="PANTHER" id="PTHR48063:SF101">
    <property type="entry name" value="LRR RECEPTOR-LIKE SERINE_THREONINE-PROTEIN KINASE FLS2"/>
    <property type="match status" value="1"/>
</dbReference>
<dbReference type="SUPFAM" id="SSF52058">
    <property type="entry name" value="L domain-like"/>
    <property type="match status" value="1"/>
</dbReference>
<keyword evidence="2" id="KW-0433">Leucine-rich repeat</keyword>
<dbReference type="GeneID" id="108980441"/>
<dbReference type="PROSITE" id="PS51257">
    <property type="entry name" value="PROKAR_LIPOPROTEIN"/>
    <property type="match status" value="1"/>
</dbReference>
<evidence type="ECO:0000256" key="6">
    <source>
        <dbReference type="ARBA" id="ARBA00022989"/>
    </source>
</evidence>
<organism evidence="10 11">
    <name type="scientific">Juglans regia</name>
    <name type="common">English walnut</name>
    <dbReference type="NCBI Taxonomy" id="51240"/>
    <lineage>
        <taxon>Eukaryota</taxon>
        <taxon>Viridiplantae</taxon>
        <taxon>Streptophyta</taxon>
        <taxon>Embryophyta</taxon>
        <taxon>Tracheophyta</taxon>
        <taxon>Spermatophyta</taxon>
        <taxon>Magnoliopsida</taxon>
        <taxon>eudicotyledons</taxon>
        <taxon>Gunneridae</taxon>
        <taxon>Pentapetalae</taxon>
        <taxon>rosids</taxon>
        <taxon>fabids</taxon>
        <taxon>Fagales</taxon>
        <taxon>Juglandaceae</taxon>
        <taxon>Juglans</taxon>
    </lineage>
</organism>
<keyword evidence="8" id="KW-0675">Receptor</keyword>
<dbReference type="RefSeq" id="XP_035545891.1">
    <property type="nucleotide sequence ID" value="XM_035689998.1"/>
</dbReference>
<evidence type="ECO:0000256" key="7">
    <source>
        <dbReference type="ARBA" id="ARBA00023136"/>
    </source>
</evidence>
<comment type="subcellular location">
    <subcellularLocation>
        <location evidence="1">Membrane</location>
        <topology evidence="1">Single-pass type I membrane protein</topology>
    </subcellularLocation>
</comment>
<dbReference type="GO" id="GO:0016020">
    <property type="term" value="C:membrane"/>
    <property type="evidence" value="ECO:0007669"/>
    <property type="project" value="UniProtKB-SubCell"/>
</dbReference>
<accession>A0A6P9EEY4</accession>
<dbReference type="AlphaFoldDB" id="A0A6P9EEY4"/>
<keyword evidence="9" id="KW-0325">Glycoprotein</keyword>
<dbReference type="Gramene" id="Jr05_10760_p1">
    <property type="protein sequence ID" value="cds.Jr05_10760_p1"/>
    <property type="gene ID" value="Jr05_10760"/>
</dbReference>
<keyword evidence="4" id="KW-0732">Signal</keyword>
<dbReference type="Gene3D" id="3.80.10.10">
    <property type="entry name" value="Ribonuclease Inhibitor"/>
    <property type="match status" value="1"/>
</dbReference>
<protein>
    <submittedName>
        <fullName evidence="11">Receptor-like protein EIX2 isoform X2</fullName>
    </submittedName>
</protein>
<dbReference type="InterPro" id="IPR013210">
    <property type="entry name" value="LRR_N_plant-typ"/>
</dbReference>
<dbReference type="PANTHER" id="PTHR48063">
    <property type="entry name" value="LRR RECEPTOR-LIKE KINASE"/>
    <property type="match status" value="1"/>
</dbReference>
<evidence type="ECO:0000256" key="9">
    <source>
        <dbReference type="ARBA" id="ARBA00023180"/>
    </source>
</evidence>
<evidence type="ECO:0000256" key="1">
    <source>
        <dbReference type="ARBA" id="ARBA00004479"/>
    </source>
</evidence>
<dbReference type="Proteomes" id="UP000235220">
    <property type="component" value="Chromosome 5"/>
</dbReference>
<sequence>MRACYLQLLLLLALLSCNATKLGFSFDLRDSEVRCIEEERQALLQFKQHLVDRFHWLSSWDHDEDCCKWEGIKCSNRTGHVLTLDLQADWSAEPIRKVLQGCHRLFNLRLFVCLLEVYLDDLVIKVFRCLGFGFNYMYLLGVGL</sequence>
<keyword evidence="6" id="KW-1133">Transmembrane helix</keyword>
<keyword evidence="5" id="KW-0677">Repeat</keyword>
<evidence type="ECO:0000313" key="10">
    <source>
        <dbReference type="Proteomes" id="UP000235220"/>
    </source>
</evidence>
<dbReference type="Pfam" id="PF08263">
    <property type="entry name" value="LRRNT_2"/>
    <property type="match status" value="1"/>
</dbReference>
<keyword evidence="7" id="KW-0472">Membrane</keyword>
<reference evidence="11" key="1">
    <citation type="submission" date="2025-08" db="UniProtKB">
        <authorList>
            <consortium name="RefSeq"/>
        </authorList>
    </citation>
    <scope>IDENTIFICATION</scope>
    <source>
        <tissue evidence="11">Leaves</tissue>
    </source>
</reference>
<evidence type="ECO:0000313" key="11">
    <source>
        <dbReference type="RefSeq" id="XP_035545891.1"/>
    </source>
</evidence>
<evidence type="ECO:0000256" key="4">
    <source>
        <dbReference type="ARBA" id="ARBA00022729"/>
    </source>
</evidence>
<proteinExistence type="predicted"/>
<gene>
    <name evidence="11" type="primary">LOC108980441</name>
</gene>
<keyword evidence="10" id="KW-1185">Reference proteome</keyword>
<evidence type="ECO:0000256" key="8">
    <source>
        <dbReference type="ARBA" id="ARBA00023170"/>
    </source>
</evidence>
<keyword evidence="3" id="KW-0812">Transmembrane</keyword>
<dbReference type="InterPro" id="IPR046956">
    <property type="entry name" value="RLP23-like"/>
</dbReference>
<evidence type="ECO:0000256" key="5">
    <source>
        <dbReference type="ARBA" id="ARBA00022737"/>
    </source>
</evidence>
<name>A0A6P9EEY4_JUGRE</name>